<reference evidence="2" key="1">
    <citation type="submission" date="2020-05" db="EMBL/GenBank/DDBJ databases">
        <authorList>
            <person name="Chiriac C."/>
            <person name="Salcher M."/>
            <person name="Ghai R."/>
            <person name="Kavagutti S V."/>
        </authorList>
    </citation>
    <scope>NUCLEOTIDE SEQUENCE</scope>
</reference>
<gene>
    <name evidence="2" type="ORF">UFOPK1392_02024</name>
</gene>
<dbReference type="Gene3D" id="1.10.30.50">
    <property type="match status" value="1"/>
</dbReference>
<dbReference type="AlphaFoldDB" id="A0A6J5YKV1"/>
<dbReference type="InterPro" id="IPR052892">
    <property type="entry name" value="NA-targeting_endonuclease"/>
</dbReference>
<dbReference type="SMART" id="SM00507">
    <property type="entry name" value="HNHc"/>
    <property type="match status" value="1"/>
</dbReference>
<dbReference type="PANTHER" id="PTHR33877:SF2">
    <property type="entry name" value="OS07G0170200 PROTEIN"/>
    <property type="match status" value="1"/>
</dbReference>
<protein>
    <submittedName>
        <fullName evidence="2">Unannotated protein</fullName>
    </submittedName>
</protein>
<dbReference type="Pfam" id="PF14279">
    <property type="entry name" value="HNH_5"/>
    <property type="match status" value="1"/>
</dbReference>
<name>A0A6J5YKV1_9ZZZZ</name>
<organism evidence="2">
    <name type="scientific">freshwater metagenome</name>
    <dbReference type="NCBI Taxonomy" id="449393"/>
    <lineage>
        <taxon>unclassified sequences</taxon>
        <taxon>metagenomes</taxon>
        <taxon>ecological metagenomes</taxon>
    </lineage>
</organism>
<evidence type="ECO:0000313" key="2">
    <source>
        <dbReference type="EMBL" id="CAB4324259.1"/>
    </source>
</evidence>
<sequence length="143" mass="16607">MARESAPDRDADSSSDRNLSRSARMRLILERDGARCVWCRREIDTERVASTTEHLVPRIKGGPSWFENEMAACARCNRERGHRTPADWIDELERRGLEPDRDAVLRALRLLQQAIAERGGQRRARPYVVSQLRRLERGRPQPY</sequence>
<dbReference type="InterPro" id="IPR003615">
    <property type="entry name" value="HNH_nuc"/>
</dbReference>
<dbReference type="EMBL" id="CAEMXZ010000123">
    <property type="protein sequence ID" value="CAB4324259.1"/>
    <property type="molecule type" value="Genomic_DNA"/>
</dbReference>
<dbReference type="InterPro" id="IPR029471">
    <property type="entry name" value="HNH_5"/>
</dbReference>
<proteinExistence type="predicted"/>
<evidence type="ECO:0000259" key="1">
    <source>
        <dbReference type="SMART" id="SM00507"/>
    </source>
</evidence>
<feature type="domain" description="HNH nuclease" evidence="1">
    <location>
        <begin position="23"/>
        <end position="78"/>
    </location>
</feature>
<dbReference type="PANTHER" id="PTHR33877">
    <property type="entry name" value="SLL1193 PROTEIN"/>
    <property type="match status" value="1"/>
</dbReference>
<accession>A0A6J5YKV1</accession>